<feature type="transmembrane region" description="Helical" evidence="1">
    <location>
        <begin position="88"/>
        <end position="109"/>
    </location>
</feature>
<keyword evidence="3" id="KW-1185">Reference proteome</keyword>
<name>N4WJ13_9BACI</name>
<gene>
    <name evidence="2" type="ORF">J416_12437</name>
</gene>
<dbReference type="RefSeq" id="WP_003472343.1">
    <property type="nucleotide sequence ID" value="NZ_APML01000058.1"/>
</dbReference>
<sequence>MLNQMLLWSSFILPWLLLIPLQRKQMKRFLPAALFGALLLTIVFQVAEQFRWWEIQENIIILTSVTPFVYGIFLVGTIIILYFTYFNFWVYIITNLIIDAFLSFGVNALYEYLGIYRLIHIDSFGIYALTILIAVLIYSFQRSMDKVIYVEDQ</sequence>
<evidence type="ECO:0000256" key="1">
    <source>
        <dbReference type="SAM" id="Phobius"/>
    </source>
</evidence>
<feature type="transmembrane region" description="Helical" evidence="1">
    <location>
        <begin position="29"/>
        <end position="47"/>
    </location>
</feature>
<dbReference type="EMBL" id="APML01000058">
    <property type="protein sequence ID" value="ENH96127.1"/>
    <property type="molecule type" value="Genomic_DNA"/>
</dbReference>
<comment type="caution">
    <text evidence="2">The sequence shown here is derived from an EMBL/GenBank/DDBJ whole genome shotgun (WGS) entry which is preliminary data.</text>
</comment>
<feature type="transmembrane region" description="Helical" evidence="1">
    <location>
        <begin position="115"/>
        <end position="138"/>
    </location>
</feature>
<accession>N4WJ13</accession>
<keyword evidence="1" id="KW-1133">Transmembrane helix</keyword>
<dbReference type="Proteomes" id="UP000012283">
    <property type="component" value="Unassembled WGS sequence"/>
</dbReference>
<keyword evidence="1" id="KW-0812">Transmembrane</keyword>
<keyword evidence="1" id="KW-0472">Membrane</keyword>
<proteinExistence type="predicted"/>
<dbReference type="eggNOG" id="ENOG50333AV">
    <property type="taxonomic scope" value="Bacteria"/>
</dbReference>
<dbReference type="AlphaFoldDB" id="N4WJ13"/>
<evidence type="ECO:0000313" key="2">
    <source>
        <dbReference type="EMBL" id="ENH96127.1"/>
    </source>
</evidence>
<reference evidence="2 3" key="1">
    <citation type="submission" date="2013-03" db="EMBL/GenBank/DDBJ databases">
        <title>Draft genome sequence of Gracibacillus halophilus YIM-C55.5, a moderately halophilic and thermophilic organism from the Xiaochaidamu salt lake.</title>
        <authorList>
            <person name="Sugumar T."/>
            <person name="Polireddy D.R."/>
            <person name="Antony A."/>
            <person name="Madhava Y.R."/>
            <person name="Sivakumar N."/>
        </authorList>
    </citation>
    <scope>NUCLEOTIDE SEQUENCE [LARGE SCALE GENOMIC DNA]</scope>
    <source>
        <strain evidence="2 3">YIM-C55.5</strain>
    </source>
</reference>
<feature type="transmembrane region" description="Helical" evidence="1">
    <location>
        <begin position="6"/>
        <end position="22"/>
    </location>
</feature>
<organism evidence="2 3">
    <name type="scientific">Gracilibacillus halophilus YIM-C55.5</name>
    <dbReference type="NCBI Taxonomy" id="1308866"/>
    <lineage>
        <taxon>Bacteria</taxon>
        <taxon>Bacillati</taxon>
        <taxon>Bacillota</taxon>
        <taxon>Bacilli</taxon>
        <taxon>Bacillales</taxon>
        <taxon>Bacillaceae</taxon>
        <taxon>Gracilibacillus</taxon>
    </lineage>
</organism>
<dbReference type="PATRIC" id="fig|1308866.3.peg.2515"/>
<protein>
    <submittedName>
        <fullName evidence="2">Uncharacterized protein</fullName>
    </submittedName>
</protein>
<evidence type="ECO:0000313" key="3">
    <source>
        <dbReference type="Proteomes" id="UP000012283"/>
    </source>
</evidence>
<feature type="transmembrane region" description="Helical" evidence="1">
    <location>
        <begin position="59"/>
        <end position="81"/>
    </location>
</feature>